<dbReference type="InterPro" id="IPR028098">
    <property type="entry name" value="Glyco_trans_4-like_N"/>
</dbReference>
<dbReference type="PANTHER" id="PTHR12526">
    <property type="entry name" value="GLYCOSYLTRANSFERASE"/>
    <property type="match status" value="1"/>
</dbReference>
<dbReference type="SUPFAM" id="SSF53756">
    <property type="entry name" value="UDP-Glycosyltransferase/glycogen phosphorylase"/>
    <property type="match status" value="1"/>
</dbReference>
<sequence length="357" mass="40396">MKPNKKTKILFVLPSLVPGGAERVISFVANNVDRKIFEPVLVIAGFDKDIAYDVSNTNTIYLKKSRILTAIPSIITTILRLKPDIVVSSISHVNTAMSIISPLFRKTKFIGRESTVLSKRKNEKKSRKWSPAYFLPDGFKNLDKLICQSQDMAEDMIKNYNVPKEKTCVINNPISSLPEVKENKPKANEKKYITVGRLTEVKGYERILEILSKLKTPFVYTIIGNGSLKEQIFSKAKELGIEKNIIHIEFSNELSKLFSENDVFLQGSYVEGFPNAALESCVVGTPVIAFNAPGGTKEIITNGVNGYIVDNEDEFLEKLNEDTVWDPKIVRETVYKKFNSEKILKEYENLFMEVIKK</sequence>
<proteinExistence type="predicted"/>
<accession>A0ABU5EK78</accession>
<keyword evidence="4" id="KW-1185">Reference proteome</keyword>
<dbReference type="Proteomes" id="UP001285855">
    <property type="component" value="Unassembled WGS sequence"/>
</dbReference>
<dbReference type="InterPro" id="IPR001296">
    <property type="entry name" value="Glyco_trans_1"/>
</dbReference>
<evidence type="ECO:0000259" key="2">
    <source>
        <dbReference type="Pfam" id="PF13439"/>
    </source>
</evidence>
<organism evidence="3 4">
    <name type="scientific">Winogradskyella aquimaris</name>
    <dbReference type="NCBI Taxonomy" id="864074"/>
    <lineage>
        <taxon>Bacteria</taxon>
        <taxon>Pseudomonadati</taxon>
        <taxon>Bacteroidota</taxon>
        <taxon>Flavobacteriia</taxon>
        <taxon>Flavobacteriales</taxon>
        <taxon>Flavobacteriaceae</taxon>
        <taxon>Winogradskyella</taxon>
    </lineage>
</organism>
<dbReference type="Gene3D" id="3.40.50.2000">
    <property type="entry name" value="Glycogen Phosphorylase B"/>
    <property type="match status" value="2"/>
</dbReference>
<dbReference type="CDD" id="cd03811">
    <property type="entry name" value="GT4_GT28_WabH-like"/>
    <property type="match status" value="1"/>
</dbReference>
<gene>
    <name evidence="3" type="ORF">SNF14_04870</name>
</gene>
<evidence type="ECO:0000259" key="1">
    <source>
        <dbReference type="Pfam" id="PF00534"/>
    </source>
</evidence>
<name>A0ABU5EK78_9FLAO</name>
<dbReference type="EC" id="2.4.-.-" evidence="3"/>
<dbReference type="Pfam" id="PF00534">
    <property type="entry name" value="Glycos_transf_1"/>
    <property type="match status" value="1"/>
</dbReference>
<protein>
    <submittedName>
        <fullName evidence="3">Glycosyltransferase</fullName>
        <ecNumber evidence="3">2.4.-.-</ecNumber>
    </submittedName>
</protein>
<dbReference type="RefSeq" id="WP_320555028.1">
    <property type="nucleotide sequence ID" value="NZ_JAXDAE010000003.1"/>
</dbReference>
<dbReference type="PANTHER" id="PTHR12526:SF630">
    <property type="entry name" value="GLYCOSYLTRANSFERASE"/>
    <property type="match status" value="1"/>
</dbReference>
<keyword evidence="3" id="KW-0808">Transferase</keyword>
<dbReference type="Pfam" id="PF13439">
    <property type="entry name" value="Glyco_transf_4"/>
    <property type="match status" value="1"/>
</dbReference>
<reference evidence="3 4" key="1">
    <citation type="submission" date="2023-11" db="EMBL/GenBank/DDBJ databases">
        <title>Winogradskyella pelagius sp. nov., isolated from coastal sediment.</title>
        <authorList>
            <person name="Li F."/>
        </authorList>
    </citation>
    <scope>NUCLEOTIDE SEQUENCE [LARGE SCALE GENOMIC DNA]</scope>
    <source>
        <strain evidence="3 4">KCTC 23502</strain>
    </source>
</reference>
<feature type="domain" description="Glycosyltransferase subfamily 4-like N-terminal" evidence="2">
    <location>
        <begin position="18"/>
        <end position="174"/>
    </location>
</feature>
<dbReference type="EMBL" id="JAXDAE010000003">
    <property type="protein sequence ID" value="MDY2586658.1"/>
    <property type="molecule type" value="Genomic_DNA"/>
</dbReference>
<keyword evidence="3" id="KW-0328">Glycosyltransferase</keyword>
<dbReference type="GO" id="GO:0016757">
    <property type="term" value="F:glycosyltransferase activity"/>
    <property type="evidence" value="ECO:0007669"/>
    <property type="project" value="UniProtKB-KW"/>
</dbReference>
<evidence type="ECO:0000313" key="3">
    <source>
        <dbReference type="EMBL" id="MDY2586658.1"/>
    </source>
</evidence>
<comment type="caution">
    <text evidence="3">The sequence shown here is derived from an EMBL/GenBank/DDBJ whole genome shotgun (WGS) entry which is preliminary data.</text>
</comment>
<evidence type="ECO:0000313" key="4">
    <source>
        <dbReference type="Proteomes" id="UP001285855"/>
    </source>
</evidence>
<feature type="domain" description="Glycosyl transferase family 1" evidence="1">
    <location>
        <begin position="181"/>
        <end position="320"/>
    </location>
</feature>